<organism evidence="1 2">
    <name type="scientific">Clostridium beijerinckii</name>
    <name type="common">Clostridium MP</name>
    <dbReference type="NCBI Taxonomy" id="1520"/>
    <lineage>
        <taxon>Bacteria</taxon>
        <taxon>Bacillati</taxon>
        <taxon>Bacillota</taxon>
        <taxon>Clostridia</taxon>
        <taxon>Eubacteriales</taxon>
        <taxon>Clostridiaceae</taxon>
        <taxon>Clostridium</taxon>
    </lineage>
</organism>
<dbReference type="AlphaFoldDB" id="A0A1S9N5Y3"/>
<dbReference type="Proteomes" id="UP000190959">
    <property type="component" value="Unassembled WGS sequence"/>
</dbReference>
<dbReference type="EMBL" id="MWMH01000004">
    <property type="protein sequence ID" value="OOP72918.1"/>
    <property type="molecule type" value="Genomic_DNA"/>
</dbReference>
<evidence type="ECO:0000313" key="1">
    <source>
        <dbReference type="EMBL" id="OOP72918.1"/>
    </source>
</evidence>
<name>A0A1S9N5Y3_CLOBE</name>
<reference evidence="1 2" key="1">
    <citation type="submission" date="2017-02" db="EMBL/GenBank/DDBJ databases">
        <title>Genome sequence of Clostridium beijerinckii Br21.</title>
        <authorList>
            <person name="Fonseca B.C."/>
            <person name="Guazzaroni M.E."/>
            <person name="Riano-Pachon D.M."/>
            <person name="Reginatto V."/>
        </authorList>
    </citation>
    <scope>NUCLEOTIDE SEQUENCE [LARGE SCALE GENOMIC DNA]</scope>
    <source>
        <strain evidence="1 2">Br21</strain>
    </source>
</reference>
<gene>
    <name evidence="1" type="ORF">CBEIBR21_13990</name>
</gene>
<proteinExistence type="predicted"/>
<protein>
    <submittedName>
        <fullName evidence="1">Uncharacterized protein</fullName>
    </submittedName>
</protein>
<accession>A0A1S9N5Y3</accession>
<evidence type="ECO:0000313" key="2">
    <source>
        <dbReference type="Proteomes" id="UP000190959"/>
    </source>
</evidence>
<sequence length="69" mass="8226">MLNEKEIKHFKLILKKENCRLESNIKFFKSKGTDLDEACLEEQKRQENALSENKETIIKLDKMLREISN</sequence>
<comment type="caution">
    <text evidence="1">The sequence shown here is derived from an EMBL/GenBank/DDBJ whole genome shotgun (WGS) entry which is preliminary data.</text>
</comment>
<dbReference type="RefSeq" id="WP_008424021.1">
    <property type="nucleotide sequence ID" value="NZ_MWMH01000004.1"/>
</dbReference>